<keyword evidence="1" id="KW-1133">Transmembrane helix</keyword>
<comment type="caution">
    <text evidence="2">The sequence shown here is derived from an EMBL/GenBank/DDBJ whole genome shotgun (WGS) entry which is preliminary data.</text>
</comment>
<dbReference type="AlphaFoldDB" id="A0AAP5IDN0"/>
<reference evidence="3" key="1">
    <citation type="journal article" date="2021" name="Science">
        <title>Hunting the eagle killer: A cyanobacterial neurotoxin causes vacuolar myelinopathy.</title>
        <authorList>
            <person name="Breinlinger S."/>
            <person name="Phillips T.J."/>
            <person name="Haram B.N."/>
            <person name="Mares J."/>
            <person name="Martinez Yerena J.A."/>
            <person name="Hrouzek P."/>
            <person name="Sobotka R."/>
            <person name="Henderson W.M."/>
            <person name="Schmieder P."/>
            <person name="Williams S.M."/>
            <person name="Lauderdale J.D."/>
            <person name="Wilde H.D."/>
            <person name="Gerrin W."/>
            <person name="Kust A."/>
            <person name="Washington J.W."/>
            <person name="Wagner C."/>
            <person name="Geier B."/>
            <person name="Liebeke M."/>
            <person name="Enke H."/>
            <person name="Niedermeyer T.H.J."/>
            <person name="Wilde S.B."/>
        </authorList>
    </citation>
    <scope>NUCLEOTIDE SEQUENCE [LARGE SCALE GENOMIC DNA]</scope>
    <source>
        <strain evidence="3">Thurmond2011</strain>
    </source>
</reference>
<name>A0AAP5IDN0_9CYAN</name>
<keyword evidence="1" id="KW-0812">Transmembrane</keyword>
<dbReference type="EMBL" id="JAALHA020000024">
    <property type="protein sequence ID" value="MDR9899354.1"/>
    <property type="molecule type" value="Genomic_DNA"/>
</dbReference>
<keyword evidence="3" id="KW-1185">Reference proteome</keyword>
<evidence type="ECO:0000256" key="1">
    <source>
        <dbReference type="SAM" id="Phobius"/>
    </source>
</evidence>
<protein>
    <submittedName>
        <fullName evidence="2">DUF2254 domain-containing protein</fullName>
    </submittedName>
</protein>
<dbReference type="Proteomes" id="UP000667802">
    <property type="component" value="Unassembled WGS sequence"/>
</dbReference>
<evidence type="ECO:0000313" key="3">
    <source>
        <dbReference type="Proteomes" id="UP000667802"/>
    </source>
</evidence>
<proteinExistence type="predicted"/>
<organism evidence="2 3">
    <name type="scientific">Aetokthonos hydrillicola Thurmond2011</name>
    <dbReference type="NCBI Taxonomy" id="2712845"/>
    <lineage>
        <taxon>Bacteria</taxon>
        <taxon>Bacillati</taxon>
        <taxon>Cyanobacteriota</taxon>
        <taxon>Cyanophyceae</taxon>
        <taxon>Nostocales</taxon>
        <taxon>Hapalosiphonaceae</taxon>
        <taxon>Aetokthonos</taxon>
    </lineage>
</organism>
<evidence type="ECO:0000313" key="2">
    <source>
        <dbReference type="EMBL" id="MDR9899354.1"/>
    </source>
</evidence>
<dbReference type="RefSeq" id="WP_208344688.1">
    <property type="nucleotide sequence ID" value="NZ_CAWQFN010000528.1"/>
</dbReference>
<keyword evidence="1" id="KW-0472">Membrane</keyword>
<dbReference type="Pfam" id="PF10011">
    <property type="entry name" value="DUF2254"/>
    <property type="match status" value="1"/>
</dbReference>
<sequence length="99" mass="11268">MRKFNEIKIRETLRSSYWFVPTLMTGIAIVLAIAMFVVDKAGKYELLLELGWDWCIYNGEPDAALAMLSTSVKTAVAWIKEFQGMIIIPKLVVQTKTIQ</sequence>
<gene>
    <name evidence="2" type="ORF">G7B40_033050</name>
</gene>
<dbReference type="InterPro" id="IPR018723">
    <property type="entry name" value="DUF2254_membrane"/>
</dbReference>
<accession>A0AAP5IDN0</accession>
<feature type="transmembrane region" description="Helical" evidence="1">
    <location>
        <begin position="18"/>
        <end position="38"/>
    </location>
</feature>